<keyword evidence="3" id="KW-0560">Oxidoreductase</keyword>
<feature type="domain" description="NADP-dependent oxidoreductase" evidence="7">
    <location>
        <begin position="22"/>
        <end position="265"/>
    </location>
</feature>
<dbReference type="PROSITE" id="PS00063">
    <property type="entry name" value="ALDOKETO_REDUCTASE_3"/>
    <property type="match status" value="1"/>
</dbReference>
<proteinExistence type="inferred from homology"/>
<name>A0A328HAH1_ARTGO</name>
<evidence type="ECO:0000259" key="7">
    <source>
        <dbReference type="Pfam" id="PF00248"/>
    </source>
</evidence>
<evidence type="ECO:0000256" key="4">
    <source>
        <dbReference type="PIRSR" id="PIRSR000097-1"/>
    </source>
</evidence>
<feature type="binding site" evidence="5">
    <location>
        <position position="113"/>
    </location>
    <ligand>
        <name>substrate</name>
    </ligand>
</feature>
<dbReference type="PRINTS" id="PR00069">
    <property type="entry name" value="ALDKETRDTASE"/>
</dbReference>
<dbReference type="PANTHER" id="PTHR43827:SF3">
    <property type="entry name" value="NADP-DEPENDENT OXIDOREDUCTASE DOMAIN-CONTAINING PROTEIN"/>
    <property type="match status" value="1"/>
</dbReference>
<protein>
    <submittedName>
        <fullName evidence="8">Aldo/keto reductase</fullName>
    </submittedName>
</protein>
<dbReference type="InterPro" id="IPR020471">
    <property type="entry name" value="AKR"/>
</dbReference>
<dbReference type="GO" id="GO:0016616">
    <property type="term" value="F:oxidoreductase activity, acting on the CH-OH group of donors, NAD or NADP as acceptor"/>
    <property type="evidence" value="ECO:0007669"/>
    <property type="project" value="UniProtKB-ARBA"/>
</dbReference>
<feature type="active site" description="Proton donor" evidence="4">
    <location>
        <position position="55"/>
    </location>
</feature>
<dbReference type="OrthoDB" id="9804790at2"/>
<dbReference type="Proteomes" id="UP000249166">
    <property type="component" value="Unassembled WGS sequence"/>
</dbReference>
<dbReference type="PANTHER" id="PTHR43827">
    <property type="entry name" value="2,5-DIKETO-D-GLUCONIC ACID REDUCTASE"/>
    <property type="match status" value="1"/>
</dbReference>
<dbReference type="PROSITE" id="PS00798">
    <property type="entry name" value="ALDOKETO_REDUCTASE_1"/>
    <property type="match status" value="1"/>
</dbReference>
<evidence type="ECO:0000313" key="9">
    <source>
        <dbReference type="Proteomes" id="UP000249166"/>
    </source>
</evidence>
<dbReference type="InterPro" id="IPR023210">
    <property type="entry name" value="NADP_OxRdtase_dom"/>
</dbReference>
<evidence type="ECO:0000256" key="5">
    <source>
        <dbReference type="PIRSR" id="PIRSR000097-2"/>
    </source>
</evidence>
<feature type="site" description="Lowers pKa of active site Tyr" evidence="6">
    <location>
        <position position="80"/>
    </location>
</feature>
<evidence type="ECO:0000256" key="2">
    <source>
        <dbReference type="ARBA" id="ARBA00022857"/>
    </source>
</evidence>
<evidence type="ECO:0000256" key="3">
    <source>
        <dbReference type="ARBA" id="ARBA00023002"/>
    </source>
</evidence>
<dbReference type="EMBL" id="QLNP01000102">
    <property type="protein sequence ID" value="RAM35582.1"/>
    <property type="molecule type" value="Genomic_DNA"/>
</dbReference>
<dbReference type="RefSeq" id="WP_111905498.1">
    <property type="nucleotide sequence ID" value="NZ_QLNP01000102.1"/>
</dbReference>
<dbReference type="Pfam" id="PF00248">
    <property type="entry name" value="Aldo_ket_red"/>
    <property type="match status" value="1"/>
</dbReference>
<sequence>MSQKTEENPTAELAPGVVIPLIGLGTWPMTGEEAADAVARAIGNGYRHIDTAENYCNEEAVGEGIRRSGIARRELFLTTKFNKQWHGTTGVREAFGAATRRLGTEYLDLFLIHWPNPAHDRFVEAAEGLTRLAEEGLIRCWGVSNFKPAHLRELQSAGLEAPVNQVQIDPEHQQLDQLAFHREHNIATAAYSPLGRNGGFLSAPAVTAPAAQYGKTPAQVVLRWRVQSGRVAIPKSADDRRQRENLDVFDFALTEAEMAGIDALDTGAPPRLDSDEFGH</sequence>
<dbReference type="Gene3D" id="3.20.20.100">
    <property type="entry name" value="NADP-dependent oxidoreductase domain"/>
    <property type="match status" value="1"/>
</dbReference>
<dbReference type="SUPFAM" id="SSF51430">
    <property type="entry name" value="NAD(P)-linked oxidoreductase"/>
    <property type="match status" value="1"/>
</dbReference>
<accession>A0A328HAH1</accession>
<dbReference type="InterPro" id="IPR018170">
    <property type="entry name" value="Aldo/ket_reductase_CS"/>
</dbReference>
<dbReference type="AlphaFoldDB" id="A0A328HAH1"/>
<organism evidence="8 9">
    <name type="scientific">Arthrobacter globiformis</name>
    <dbReference type="NCBI Taxonomy" id="1665"/>
    <lineage>
        <taxon>Bacteria</taxon>
        <taxon>Bacillati</taxon>
        <taxon>Actinomycetota</taxon>
        <taxon>Actinomycetes</taxon>
        <taxon>Micrococcales</taxon>
        <taxon>Micrococcaceae</taxon>
        <taxon>Arthrobacter</taxon>
    </lineage>
</organism>
<evidence type="ECO:0000256" key="6">
    <source>
        <dbReference type="PIRSR" id="PIRSR000097-3"/>
    </source>
</evidence>
<evidence type="ECO:0000256" key="1">
    <source>
        <dbReference type="ARBA" id="ARBA00007905"/>
    </source>
</evidence>
<keyword evidence="2" id="KW-0521">NADP</keyword>
<dbReference type="PIRSF" id="PIRSF000097">
    <property type="entry name" value="AKR"/>
    <property type="match status" value="1"/>
</dbReference>
<dbReference type="FunFam" id="3.20.20.100:FF:000002">
    <property type="entry name" value="2,5-diketo-D-gluconic acid reductase A"/>
    <property type="match status" value="1"/>
</dbReference>
<comment type="similarity">
    <text evidence="1">Belongs to the aldo/keto reductase family.</text>
</comment>
<evidence type="ECO:0000313" key="8">
    <source>
        <dbReference type="EMBL" id="RAM35582.1"/>
    </source>
</evidence>
<reference evidence="8 9" key="1">
    <citation type="submission" date="2018-04" db="EMBL/GenBank/DDBJ databases">
        <title>Bacteria isolated from cave deposits of Manipur.</title>
        <authorList>
            <person name="Sahoo D."/>
            <person name="Sarangthem I."/>
            <person name="Nandeibam J."/>
        </authorList>
    </citation>
    <scope>NUCLEOTIDE SEQUENCE [LARGE SCALE GENOMIC DNA]</scope>
    <source>
        <strain evidence="9">mrc11</strain>
    </source>
</reference>
<dbReference type="InterPro" id="IPR036812">
    <property type="entry name" value="NAD(P)_OxRdtase_dom_sf"/>
</dbReference>
<gene>
    <name evidence="8" type="ORF">DBZ45_19570</name>
</gene>
<comment type="caution">
    <text evidence="8">The sequence shown here is derived from an EMBL/GenBank/DDBJ whole genome shotgun (WGS) entry which is preliminary data.</text>
</comment>